<name>A0A845QYG9_9CLOT</name>
<comment type="function">
    <text evidence="1">Catalyzes the specific phosphorylation of 1,6-anhydro-N-acetylmuramic acid (anhMurNAc) with the simultaneous cleavage of the 1,6-anhydro ring, generating MurNAc-6-P. Is required for the utilization of anhMurNAc either imported from the medium or derived from its own cell wall murein, and thus plays a role in cell wall recycling.</text>
</comment>
<keyword evidence="1" id="KW-0547">Nucleotide-binding</keyword>
<evidence type="ECO:0000256" key="1">
    <source>
        <dbReference type="HAMAP-Rule" id="MF_01270"/>
    </source>
</evidence>
<dbReference type="GO" id="GO:0006040">
    <property type="term" value="P:amino sugar metabolic process"/>
    <property type="evidence" value="ECO:0007669"/>
    <property type="project" value="InterPro"/>
</dbReference>
<dbReference type="UniPathway" id="UPA00544"/>
<organism evidence="2 3">
    <name type="scientific">Senegalia massiliensis</name>
    <dbReference type="NCBI Taxonomy" id="1720316"/>
    <lineage>
        <taxon>Bacteria</taxon>
        <taxon>Bacillati</taxon>
        <taxon>Bacillota</taxon>
        <taxon>Clostridia</taxon>
        <taxon>Eubacteriales</taxon>
        <taxon>Clostridiaceae</taxon>
        <taxon>Senegalia</taxon>
    </lineage>
</organism>
<dbReference type="EC" id="2.7.1.170" evidence="1"/>
<dbReference type="PANTHER" id="PTHR30605:SF0">
    <property type="entry name" value="ANHYDRO-N-ACETYLMURAMIC ACID KINASE"/>
    <property type="match status" value="1"/>
</dbReference>
<dbReference type="GO" id="GO:0005524">
    <property type="term" value="F:ATP binding"/>
    <property type="evidence" value="ECO:0007669"/>
    <property type="project" value="UniProtKB-UniRule"/>
</dbReference>
<dbReference type="EMBL" id="QXXA01000009">
    <property type="protein sequence ID" value="NBI07024.1"/>
    <property type="molecule type" value="Genomic_DNA"/>
</dbReference>
<dbReference type="UniPathway" id="UPA00343"/>
<dbReference type="Gene3D" id="3.30.420.40">
    <property type="match status" value="2"/>
</dbReference>
<dbReference type="PANTHER" id="PTHR30605">
    <property type="entry name" value="ANHYDRO-N-ACETYLMURAMIC ACID KINASE"/>
    <property type="match status" value="1"/>
</dbReference>
<dbReference type="CDD" id="cd24050">
    <property type="entry name" value="ASKHA_NBD_ANMK"/>
    <property type="match status" value="1"/>
</dbReference>
<comment type="pathway">
    <text evidence="1">Amino-sugar metabolism; 1,6-anhydro-N-acetylmuramate degradation.</text>
</comment>
<dbReference type="GO" id="GO:0009254">
    <property type="term" value="P:peptidoglycan turnover"/>
    <property type="evidence" value="ECO:0007669"/>
    <property type="project" value="UniProtKB-UniRule"/>
</dbReference>
<keyword evidence="1" id="KW-0119">Carbohydrate metabolism</keyword>
<comment type="catalytic activity">
    <reaction evidence="1">
        <text>1,6-anhydro-N-acetyl-beta-muramate + ATP + H2O = N-acetyl-D-muramate 6-phosphate + ADP + H(+)</text>
        <dbReference type="Rhea" id="RHEA:24952"/>
        <dbReference type="ChEBI" id="CHEBI:15377"/>
        <dbReference type="ChEBI" id="CHEBI:15378"/>
        <dbReference type="ChEBI" id="CHEBI:30616"/>
        <dbReference type="ChEBI" id="CHEBI:58690"/>
        <dbReference type="ChEBI" id="CHEBI:58722"/>
        <dbReference type="ChEBI" id="CHEBI:456216"/>
        <dbReference type="EC" id="2.7.1.170"/>
    </reaction>
</comment>
<proteinExistence type="inferred from homology"/>
<dbReference type="GO" id="GO:0097175">
    <property type="term" value="P:1,6-anhydro-N-acetyl-beta-muramic acid catabolic process"/>
    <property type="evidence" value="ECO:0007669"/>
    <property type="project" value="UniProtKB-UniRule"/>
</dbReference>
<dbReference type="InterPro" id="IPR043129">
    <property type="entry name" value="ATPase_NBD"/>
</dbReference>
<sequence>MKYCIGLMSGTSLDGIDSVLLEIEGKGIDTKYKEIYFNCYPIDEDIKNEIHDSMDAKKSNVALICSLNYKLGNLFADACIDLCKKANISLDNVDFIASHGQTIYHNPNLEGKLVPSTLQIGEPSVIAYRTNTKVISNFRGKDIAAGGQGAPLVPYVDYILFNKYKKNIAIHNIGGIANTTILKKDTSKDEILAFDTGPGNMIIDELCRRLKGIEYDKNGEIAKRGRIDYELLNKMMSHSFFEQQPPKSTGREHFGSFYVEQLIKENNNIDANSLIATATEFTAETMADSYKRFILNNIDLDEIILCGGGAYNLTLRESLERKLKNIKISSMEDHSMNSFSKEAVAFAILGNECLNNIKSNIKSATGAKNYVVLGDITNS</sequence>
<keyword evidence="3" id="KW-1185">Reference proteome</keyword>
<dbReference type="Pfam" id="PF03702">
    <property type="entry name" value="AnmK"/>
    <property type="match status" value="1"/>
</dbReference>
<dbReference type="NCBIfam" id="NF007148">
    <property type="entry name" value="PRK09585.3-2"/>
    <property type="match status" value="1"/>
</dbReference>
<dbReference type="GO" id="GO:0016773">
    <property type="term" value="F:phosphotransferase activity, alcohol group as acceptor"/>
    <property type="evidence" value="ECO:0007669"/>
    <property type="project" value="UniProtKB-UniRule"/>
</dbReference>
<protein>
    <recommendedName>
        <fullName evidence="1">Anhydro-N-acetylmuramic acid kinase</fullName>
        <ecNumber evidence="1">2.7.1.170</ecNumber>
    </recommendedName>
    <alternativeName>
        <fullName evidence="1">AnhMurNAc kinase</fullName>
    </alternativeName>
</protein>
<dbReference type="HAMAP" id="MF_01270">
    <property type="entry name" value="AnhMurNAc_kinase"/>
    <property type="match status" value="1"/>
</dbReference>
<evidence type="ECO:0000313" key="2">
    <source>
        <dbReference type="EMBL" id="NBI07024.1"/>
    </source>
</evidence>
<keyword evidence="1 2" id="KW-0418">Kinase</keyword>
<dbReference type="NCBIfam" id="NF007142">
    <property type="entry name" value="PRK09585.2-1"/>
    <property type="match status" value="1"/>
</dbReference>
<gene>
    <name evidence="1" type="primary">anmK</name>
    <name evidence="2" type="ORF">D3Z33_09180</name>
</gene>
<comment type="similarity">
    <text evidence="1">Belongs to the anhydro-N-acetylmuramic acid kinase family.</text>
</comment>
<comment type="caution">
    <text evidence="2">The sequence shown here is derived from an EMBL/GenBank/DDBJ whole genome shotgun (WGS) entry which is preliminary data.</text>
</comment>
<keyword evidence="1 2" id="KW-0808">Transferase</keyword>
<dbReference type="OrthoDB" id="9763949at2"/>
<dbReference type="SUPFAM" id="SSF53067">
    <property type="entry name" value="Actin-like ATPase domain"/>
    <property type="match status" value="1"/>
</dbReference>
<dbReference type="InterPro" id="IPR005338">
    <property type="entry name" value="Anhydro_N_Ac-Mur_kinase"/>
</dbReference>
<reference evidence="2 3" key="1">
    <citation type="submission" date="2018-08" db="EMBL/GenBank/DDBJ databases">
        <title>Murine metabolic-syndrome-specific gut microbial biobank.</title>
        <authorList>
            <person name="Liu C."/>
        </authorList>
    </citation>
    <scope>NUCLEOTIDE SEQUENCE [LARGE SCALE GENOMIC DNA]</scope>
    <source>
        <strain evidence="2 3">583</strain>
    </source>
</reference>
<dbReference type="Proteomes" id="UP000467132">
    <property type="component" value="Unassembled WGS sequence"/>
</dbReference>
<comment type="pathway">
    <text evidence="1">Cell wall biogenesis; peptidoglycan recycling.</text>
</comment>
<feature type="binding site" evidence="1">
    <location>
        <begin position="10"/>
        <end position="17"/>
    </location>
    <ligand>
        <name>ATP</name>
        <dbReference type="ChEBI" id="CHEBI:30616"/>
    </ligand>
</feature>
<evidence type="ECO:0000313" key="3">
    <source>
        <dbReference type="Proteomes" id="UP000467132"/>
    </source>
</evidence>
<dbReference type="GO" id="GO:0016301">
    <property type="term" value="F:kinase activity"/>
    <property type="evidence" value="ECO:0007669"/>
    <property type="project" value="UniProtKB-KW"/>
</dbReference>
<keyword evidence="1" id="KW-0067">ATP-binding</keyword>
<dbReference type="RefSeq" id="WP_160197488.1">
    <property type="nucleotide sequence ID" value="NZ_QXXA01000009.1"/>
</dbReference>
<dbReference type="AlphaFoldDB" id="A0A845QYG9"/>
<accession>A0A845QYG9</accession>